<feature type="compositionally biased region" description="Basic and acidic residues" evidence="3">
    <location>
        <begin position="43"/>
        <end position="67"/>
    </location>
</feature>
<evidence type="ECO:0000313" key="5">
    <source>
        <dbReference type="Proteomes" id="UP000001449"/>
    </source>
</evidence>
<protein>
    <submittedName>
        <fullName evidence="4">Uncharacterized protein</fullName>
    </submittedName>
</protein>
<proteinExistence type="predicted"/>
<evidence type="ECO:0000256" key="2">
    <source>
        <dbReference type="SAM" id="Coils"/>
    </source>
</evidence>
<feature type="compositionally biased region" description="Acidic residues" evidence="3">
    <location>
        <begin position="557"/>
        <end position="572"/>
    </location>
</feature>
<feature type="compositionally biased region" description="Basic and acidic residues" evidence="3">
    <location>
        <begin position="539"/>
        <end position="556"/>
    </location>
</feature>
<keyword evidence="1" id="KW-0802">TPR repeat</keyword>
<feature type="region of interest" description="Disordered" evidence="3">
    <location>
        <begin position="207"/>
        <end position="226"/>
    </location>
</feature>
<dbReference type="GeneID" id="7442602"/>
<keyword evidence="5" id="KW-1185">Reference proteome</keyword>
<dbReference type="PaxDb" id="35128-Thaps25183"/>
<dbReference type="HOGENOM" id="CLU_418917_0_0_1"/>
<reference evidence="4 5" key="1">
    <citation type="journal article" date="2004" name="Science">
        <title>The genome of the diatom Thalassiosira pseudonana: ecology, evolution, and metabolism.</title>
        <authorList>
            <person name="Armbrust E.V."/>
            <person name="Berges J.A."/>
            <person name="Bowler C."/>
            <person name="Green B.R."/>
            <person name="Martinez D."/>
            <person name="Putnam N.H."/>
            <person name="Zhou S."/>
            <person name="Allen A.E."/>
            <person name="Apt K.E."/>
            <person name="Bechner M."/>
            <person name="Brzezinski M.A."/>
            <person name="Chaal B.K."/>
            <person name="Chiovitti A."/>
            <person name="Davis A.K."/>
            <person name="Demarest M.S."/>
            <person name="Detter J.C."/>
            <person name="Glavina T."/>
            <person name="Goodstein D."/>
            <person name="Hadi M.Z."/>
            <person name="Hellsten U."/>
            <person name="Hildebrand M."/>
            <person name="Jenkins B.D."/>
            <person name="Jurka J."/>
            <person name="Kapitonov V.V."/>
            <person name="Kroger N."/>
            <person name="Lau W.W."/>
            <person name="Lane T.W."/>
            <person name="Larimer F.W."/>
            <person name="Lippmeier J.C."/>
            <person name="Lucas S."/>
            <person name="Medina M."/>
            <person name="Montsant A."/>
            <person name="Obornik M."/>
            <person name="Parker M.S."/>
            <person name="Palenik B."/>
            <person name="Pazour G.J."/>
            <person name="Richardson P.M."/>
            <person name="Rynearson T.A."/>
            <person name="Saito M.A."/>
            <person name="Schwartz D.C."/>
            <person name="Thamatrakoln K."/>
            <person name="Valentin K."/>
            <person name="Vardi A."/>
            <person name="Wilkerson F.P."/>
            <person name="Rokhsar D.S."/>
        </authorList>
    </citation>
    <scope>NUCLEOTIDE SEQUENCE [LARGE SCALE GENOMIC DNA]</scope>
    <source>
        <strain evidence="4 5">CCMP1335</strain>
    </source>
</reference>
<feature type="compositionally biased region" description="Basic residues" evidence="3">
    <location>
        <begin position="1"/>
        <end position="11"/>
    </location>
</feature>
<dbReference type="AlphaFoldDB" id="B8LCV0"/>
<dbReference type="InterPro" id="IPR019734">
    <property type="entry name" value="TPR_rpt"/>
</dbReference>
<sequence length="655" mass="74127">MAKTKSNRKKGSNPSNWSGADHDARTAKRIASLNKRGKKRQRVMADDKGDDATEPKNEPRVQHDRPLHQLRKPSSSNRQRLRSLLPSNTYKRTHLAHDNADQIELSKLRLATKQIERQVEALRERLECWDVLEEEKRRLKLAELMLLKEKGEGGGDDGYGELEGLDKSSIEYRMKLHAINTKMDEDARRIAISKDMLVVAKNGVNNSKGRRKANLKKKPRPGPETWVLRGAARPASEVYDFDVRYVDPHVKAMEDANEKARRSVNVLVVCRGRFALEEEDLELGLENSTQQQTNKPPPPPSSSSSSSFKPPQPQCRQYLSLLTQLGALHLTRKNYSTARTHFLSAIELEGTHHPYSITNARMQLMNMYLSTNRPSSARKLWMMLDSDGSAWVRYSAALIEYVSWNLLKEEGSTAESAEVLLTKAIRGNVYVAYLLGWKDMFQKTMEYIEELVEMGDGGLSGSILEGVEYYGCGLVDANEDDGEMEKGMGMWLGTEGSLEWVRSVILRVLNEANSDGSEDEDRLTKADLLSWETRLAKEEEVFEKERDEKEQSRNDDSNDDQEEETNDYEEEPDLLMYAGMFRTAMDWLTDAGEFLKAPSYEYLIEEDDADMVEQLPEKAEEFACTGSDDDSESDDAAKEDADGSDDGSKSSIDSS</sequence>
<dbReference type="PROSITE" id="PS50005">
    <property type="entry name" value="TPR"/>
    <property type="match status" value="1"/>
</dbReference>
<organism evidence="4 5">
    <name type="scientific">Thalassiosira pseudonana</name>
    <name type="common">Marine diatom</name>
    <name type="synonym">Cyclotella nana</name>
    <dbReference type="NCBI Taxonomy" id="35128"/>
    <lineage>
        <taxon>Eukaryota</taxon>
        <taxon>Sar</taxon>
        <taxon>Stramenopiles</taxon>
        <taxon>Ochrophyta</taxon>
        <taxon>Bacillariophyta</taxon>
        <taxon>Coscinodiscophyceae</taxon>
        <taxon>Thalassiosirophycidae</taxon>
        <taxon>Thalassiosirales</taxon>
        <taxon>Thalassiosiraceae</taxon>
        <taxon>Thalassiosira</taxon>
    </lineage>
</organism>
<reference evidence="4 5" key="2">
    <citation type="journal article" date="2008" name="Nature">
        <title>The Phaeodactylum genome reveals the evolutionary history of diatom genomes.</title>
        <authorList>
            <person name="Bowler C."/>
            <person name="Allen A.E."/>
            <person name="Badger J.H."/>
            <person name="Grimwood J."/>
            <person name="Jabbari K."/>
            <person name="Kuo A."/>
            <person name="Maheswari U."/>
            <person name="Martens C."/>
            <person name="Maumus F."/>
            <person name="Otillar R.P."/>
            <person name="Rayko E."/>
            <person name="Salamov A."/>
            <person name="Vandepoele K."/>
            <person name="Beszteri B."/>
            <person name="Gruber A."/>
            <person name="Heijde M."/>
            <person name="Katinka M."/>
            <person name="Mock T."/>
            <person name="Valentin K."/>
            <person name="Verret F."/>
            <person name="Berges J.A."/>
            <person name="Brownlee C."/>
            <person name="Cadoret J.P."/>
            <person name="Chiovitti A."/>
            <person name="Choi C.J."/>
            <person name="Coesel S."/>
            <person name="De Martino A."/>
            <person name="Detter J.C."/>
            <person name="Durkin C."/>
            <person name="Falciatore A."/>
            <person name="Fournet J."/>
            <person name="Haruta M."/>
            <person name="Huysman M.J."/>
            <person name="Jenkins B.D."/>
            <person name="Jiroutova K."/>
            <person name="Jorgensen R.E."/>
            <person name="Joubert Y."/>
            <person name="Kaplan A."/>
            <person name="Kroger N."/>
            <person name="Kroth P.G."/>
            <person name="La Roche J."/>
            <person name="Lindquist E."/>
            <person name="Lommer M."/>
            <person name="Martin-Jezequel V."/>
            <person name="Lopez P.J."/>
            <person name="Lucas S."/>
            <person name="Mangogna M."/>
            <person name="McGinnis K."/>
            <person name="Medlin L.K."/>
            <person name="Montsant A."/>
            <person name="Oudot-Le Secq M.P."/>
            <person name="Napoli C."/>
            <person name="Obornik M."/>
            <person name="Parker M.S."/>
            <person name="Petit J.L."/>
            <person name="Porcel B.M."/>
            <person name="Poulsen N."/>
            <person name="Robison M."/>
            <person name="Rychlewski L."/>
            <person name="Rynearson T.A."/>
            <person name="Schmutz J."/>
            <person name="Shapiro H."/>
            <person name="Siaut M."/>
            <person name="Stanley M."/>
            <person name="Sussman M.R."/>
            <person name="Taylor A.R."/>
            <person name="Vardi A."/>
            <person name="von Dassow P."/>
            <person name="Vyverman W."/>
            <person name="Willis A."/>
            <person name="Wyrwicz L.S."/>
            <person name="Rokhsar D.S."/>
            <person name="Weissenbach J."/>
            <person name="Armbrust E.V."/>
            <person name="Green B.R."/>
            <person name="Van de Peer Y."/>
            <person name="Grigoriev I.V."/>
        </authorList>
    </citation>
    <scope>NUCLEOTIDE SEQUENCE [LARGE SCALE GENOMIC DNA]</scope>
    <source>
        <strain evidence="4 5">CCMP1335</strain>
    </source>
</reference>
<feature type="compositionally biased region" description="Low complexity" evidence="3">
    <location>
        <begin position="73"/>
        <end position="88"/>
    </location>
</feature>
<keyword evidence="2" id="KW-0175">Coiled coil</keyword>
<feature type="compositionally biased region" description="Low complexity" evidence="3">
    <location>
        <begin position="284"/>
        <end position="294"/>
    </location>
</feature>
<feature type="coiled-coil region" evidence="2">
    <location>
        <begin position="105"/>
        <end position="152"/>
    </location>
</feature>
<evidence type="ECO:0000313" key="4">
    <source>
        <dbReference type="EMBL" id="EED86830.1"/>
    </source>
</evidence>
<name>B8LCV0_THAPS</name>
<feature type="region of interest" description="Disordered" evidence="3">
    <location>
        <begin position="611"/>
        <end position="655"/>
    </location>
</feature>
<dbReference type="KEGG" id="tps:THAPSDRAFT_25183"/>
<dbReference type="Proteomes" id="UP000001449">
    <property type="component" value="Chromosome 16"/>
</dbReference>
<dbReference type="OMA" id="YAGMFRT"/>
<dbReference type="eggNOG" id="ENOG502QU7Q">
    <property type="taxonomic scope" value="Eukaryota"/>
</dbReference>
<accession>B8LCV0</accession>
<feature type="repeat" description="TPR" evidence="1">
    <location>
        <begin position="319"/>
        <end position="352"/>
    </location>
</feature>
<dbReference type="RefSeq" id="XP_002296846.1">
    <property type="nucleotide sequence ID" value="XM_002296810.1"/>
</dbReference>
<feature type="region of interest" description="Disordered" evidence="3">
    <location>
        <begin position="284"/>
        <end position="313"/>
    </location>
</feature>
<gene>
    <name evidence="4" type="ORF">THAPSDRAFT_25183</name>
</gene>
<dbReference type="EMBL" id="DS999418">
    <property type="protein sequence ID" value="EED86830.1"/>
    <property type="molecule type" value="Genomic_DNA"/>
</dbReference>
<feature type="region of interest" description="Disordered" evidence="3">
    <location>
        <begin position="539"/>
        <end position="572"/>
    </location>
</feature>
<feature type="region of interest" description="Disordered" evidence="3">
    <location>
        <begin position="1"/>
        <end position="93"/>
    </location>
</feature>
<evidence type="ECO:0000256" key="1">
    <source>
        <dbReference type="PROSITE-ProRule" id="PRU00339"/>
    </source>
</evidence>
<dbReference type="InParanoid" id="B8LCV0"/>
<evidence type="ECO:0000256" key="3">
    <source>
        <dbReference type="SAM" id="MobiDB-lite"/>
    </source>
</evidence>
<feature type="compositionally biased region" description="Basic residues" evidence="3">
    <location>
        <begin position="208"/>
        <end position="220"/>
    </location>
</feature>